<proteinExistence type="predicted"/>
<name>J9GB08_9ZZZZ</name>
<protein>
    <submittedName>
        <fullName evidence="1">Uncharacterized protein</fullName>
    </submittedName>
</protein>
<sequence>MGNYVVADLCCSFHQSAGVHIITLRGLLNILNFQTGTISSHNGTGIGNLSTAFSVEGSLIQNDQNALLLSLVSGDGIQQLSAIGNRHQNRLVFQSLIAGKAGSSSVEVCKQVLGPTGNITRQSVLTSLVLLFFHLNLEVLLINLDALFSRNFLGKINGKTKGIIQLECIDTGQNGFLACLSRLLDVLNQARQNIHALINGLVEALFLGSNDFLNVIGMLFQFGIASLILVNNSLDQFGQEGTVYA</sequence>
<gene>
    <name evidence="1" type="ORF">EVA_07383</name>
</gene>
<evidence type="ECO:0000313" key="1">
    <source>
        <dbReference type="EMBL" id="EJX04507.1"/>
    </source>
</evidence>
<organism evidence="1">
    <name type="scientific">gut metagenome</name>
    <dbReference type="NCBI Taxonomy" id="749906"/>
    <lineage>
        <taxon>unclassified sequences</taxon>
        <taxon>metagenomes</taxon>
        <taxon>organismal metagenomes</taxon>
    </lineage>
</organism>
<comment type="caution">
    <text evidence="1">The sequence shown here is derived from an EMBL/GenBank/DDBJ whole genome shotgun (WGS) entry which is preliminary data.</text>
</comment>
<dbReference type="EMBL" id="AMCI01001782">
    <property type="protein sequence ID" value="EJX04507.1"/>
    <property type="molecule type" value="Genomic_DNA"/>
</dbReference>
<dbReference type="AlphaFoldDB" id="J9GB08"/>
<accession>J9GB08</accession>
<reference evidence="1" key="1">
    <citation type="journal article" date="2012" name="PLoS ONE">
        <title>Gene sets for utilization of primary and secondary nutrition supplies in the distal gut of endangered iberian lynx.</title>
        <authorList>
            <person name="Alcaide M."/>
            <person name="Messina E."/>
            <person name="Richter M."/>
            <person name="Bargiela R."/>
            <person name="Peplies J."/>
            <person name="Huws S.A."/>
            <person name="Newbold C.J."/>
            <person name="Golyshin P.N."/>
            <person name="Simon M.A."/>
            <person name="Lopez G."/>
            <person name="Yakimov M.M."/>
            <person name="Ferrer M."/>
        </authorList>
    </citation>
    <scope>NUCLEOTIDE SEQUENCE</scope>
</reference>